<proteinExistence type="predicted"/>
<dbReference type="InterPro" id="IPR016039">
    <property type="entry name" value="Thiolase-like"/>
</dbReference>
<evidence type="ECO:0000313" key="5">
    <source>
        <dbReference type="EMBL" id="QOQ99460.1"/>
    </source>
</evidence>
<evidence type="ECO:0000256" key="1">
    <source>
        <dbReference type="ARBA" id="ARBA00022679"/>
    </source>
</evidence>
<organism evidence="5 6">
    <name type="scientific">Campylobacter lari</name>
    <dbReference type="NCBI Taxonomy" id="201"/>
    <lineage>
        <taxon>Bacteria</taxon>
        <taxon>Pseudomonadati</taxon>
        <taxon>Campylobacterota</taxon>
        <taxon>Epsilonproteobacteria</taxon>
        <taxon>Campylobacterales</taxon>
        <taxon>Campylobacteraceae</taxon>
        <taxon>Campylobacter</taxon>
    </lineage>
</organism>
<feature type="domain" description="Beta-ketoacyl-[acyl-carrier-protein] synthase III C-terminal" evidence="3">
    <location>
        <begin position="246"/>
        <end position="336"/>
    </location>
</feature>
<dbReference type="Gene3D" id="3.40.47.10">
    <property type="match status" value="1"/>
</dbReference>
<dbReference type="Proteomes" id="UP000594890">
    <property type="component" value="Chromosome"/>
</dbReference>
<dbReference type="SUPFAM" id="SSF53901">
    <property type="entry name" value="Thiolase-like"/>
    <property type="match status" value="1"/>
</dbReference>
<dbReference type="GO" id="GO:0044550">
    <property type="term" value="P:secondary metabolite biosynthetic process"/>
    <property type="evidence" value="ECO:0007669"/>
    <property type="project" value="TreeGrafter"/>
</dbReference>
<dbReference type="PANTHER" id="PTHR34069:SF2">
    <property type="entry name" value="BETA-KETOACYL-[ACYL-CARRIER-PROTEIN] SYNTHASE III"/>
    <property type="match status" value="1"/>
</dbReference>
<dbReference type="PANTHER" id="PTHR34069">
    <property type="entry name" value="3-OXOACYL-[ACYL-CARRIER-PROTEIN] SYNTHASE 3"/>
    <property type="match status" value="1"/>
</dbReference>
<dbReference type="AlphaFoldDB" id="A0A7M1MFG1"/>
<evidence type="ECO:0000259" key="3">
    <source>
        <dbReference type="Pfam" id="PF08541"/>
    </source>
</evidence>
<evidence type="ECO:0000256" key="2">
    <source>
        <dbReference type="ARBA" id="ARBA00023315"/>
    </source>
</evidence>
<accession>A0A7M1MFG1</accession>
<dbReference type="EMBL" id="CP063088">
    <property type="protein sequence ID" value="QOQ99460.1"/>
    <property type="molecule type" value="Genomic_DNA"/>
</dbReference>
<name>A0A7M1MFG1_CAMLA</name>
<evidence type="ECO:0000313" key="6">
    <source>
        <dbReference type="Proteomes" id="UP000594890"/>
    </source>
</evidence>
<dbReference type="Pfam" id="PF08541">
    <property type="entry name" value="ACP_syn_III_C"/>
    <property type="match status" value="1"/>
</dbReference>
<feature type="domain" description="Beta-ketoacyl-[acyl-carrier-protein] synthase III N-terminal" evidence="4">
    <location>
        <begin position="116"/>
        <end position="160"/>
    </location>
</feature>
<dbReference type="InterPro" id="IPR013747">
    <property type="entry name" value="ACP_syn_III_C"/>
</dbReference>
<sequence>MQCSFNNVKISAMISVVPDNKINIDDELHTRYQGNIKKLNKIKQSTGIQYRYLVDEQTSVSDLAIYACNILFNEYKLDKNTIDSVIVTTQTPDFFMPATACYIHGKLDLPQSTIAFDINQSCVGYLYGLYVAFNMLENQSCKKILFICGNTVNKGLNTNELIGHGVSVSILEYTEFSNKSFFEINNDGKGMPFLFTPFGAYKTPTSDEFEENGWENTPIKDFFMNGLEIFNFAISKEPESFNSLLKFSNFNKEQLDYIFFHQANKSIVDLIIKRLGLDSKKTPSDTMYKYGNLASASIPAAICDTLNTHQNKLNHKINIALCGFGAGFSWANAIITLDENFWCKETQVFKKETQ</sequence>
<protein>
    <submittedName>
        <fullName evidence="5">Beta-ketoacyl-ACP synthase III</fullName>
        <ecNumber evidence="5">2.3.1.180</ecNumber>
    </submittedName>
</protein>
<gene>
    <name evidence="5" type="ORF">HW242_07090</name>
</gene>
<dbReference type="GO" id="GO:0033818">
    <property type="term" value="F:beta-ketoacyl-acyl-carrier-protein synthase III activity"/>
    <property type="evidence" value="ECO:0007669"/>
    <property type="project" value="UniProtKB-EC"/>
</dbReference>
<evidence type="ECO:0000259" key="4">
    <source>
        <dbReference type="Pfam" id="PF08545"/>
    </source>
</evidence>
<dbReference type="EC" id="2.3.1.180" evidence="5"/>
<dbReference type="GO" id="GO:0004315">
    <property type="term" value="F:3-oxoacyl-[acyl-carrier-protein] synthase activity"/>
    <property type="evidence" value="ECO:0007669"/>
    <property type="project" value="InterPro"/>
</dbReference>
<keyword evidence="1 5" id="KW-0808">Transferase</keyword>
<dbReference type="Pfam" id="PF08545">
    <property type="entry name" value="ACP_syn_III"/>
    <property type="match status" value="1"/>
</dbReference>
<dbReference type="CDD" id="cd00830">
    <property type="entry name" value="KAS_III"/>
    <property type="match status" value="1"/>
</dbReference>
<reference evidence="5 6" key="1">
    <citation type="submission" date="2020-10" db="EMBL/GenBank/DDBJ databases">
        <title>Campylobacter and Helicobacter PacBio genomes.</title>
        <authorList>
            <person name="Lane C."/>
        </authorList>
    </citation>
    <scope>NUCLEOTIDE SEQUENCE [LARGE SCALE GENOMIC DNA]</scope>
    <source>
        <strain evidence="5 6">2014D-0218</strain>
    </source>
</reference>
<dbReference type="GO" id="GO:0006633">
    <property type="term" value="P:fatty acid biosynthetic process"/>
    <property type="evidence" value="ECO:0007669"/>
    <property type="project" value="InterPro"/>
</dbReference>
<dbReference type="InterPro" id="IPR013751">
    <property type="entry name" value="ACP_syn_III_N"/>
</dbReference>
<keyword evidence="2 5" id="KW-0012">Acyltransferase</keyword>